<keyword evidence="4 11" id="KW-1003">Cell membrane</keyword>
<gene>
    <name evidence="13" type="ORF">HELGO_WM32834</name>
</gene>
<evidence type="ECO:0000313" key="13">
    <source>
        <dbReference type="EMBL" id="CAA6800841.1"/>
    </source>
</evidence>
<keyword evidence="3 11" id="KW-0813">Transport</keyword>
<evidence type="ECO:0000256" key="8">
    <source>
        <dbReference type="ARBA" id="ARBA00022989"/>
    </source>
</evidence>
<evidence type="ECO:0000259" key="12">
    <source>
        <dbReference type="PROSITE" id="PS51012"/>
    </source>
</evidence>
<evidence type="ECO:0000256" key="6">
    <source>
        <dbReference type="ARBA" id="ARBA00022692"/>
    </source>
</evidence>
<dbReference type="Pfam" id="PF01061">
    <property type="entry name" value="ABC2_membrane"/>
    <property type="match status" value="1"/>
</dbReference>
<proteinExistence type="inferred from homology"/>
<keyword evidence="9" id="KW-0625">Polysaccharide transport</keyword>
<reference evidence="13" key="1">
    <citation type="submission" date="2020-01" db="EMBL/GenBank/DDBJ databases">
        <authorList>
            <person name="Meier V. D."/>
            <person name="Meier V D."/>
        </authorList>
    </citation>
    <scope>NUCLEOTIDE SEQUENCE</scope>
    <source>
        <strain evidence="13">HLG_WM_MAG_03</strain>
    </source>
</reference>
<comment type="similarity">
    <text evidence="2 11">Belongs to the ABC-2 integral membrane protein family.</text>
</comment>
<keyword evidence="6 11" id="KW-0812">Transmembrane</keyword>
<feature type="domain" description="ABC transmembrane type-2" evidence="12">
    <location>
        <begin position="31"/>
        <end position="252"/>
    </location>
</feature>
<evidence type="ECO:0000256" key="2">
    <source>
        <dbReference type="ARBA" id="ARBA00007783"/>
    </source>
</evidence>
<dbReference type="PANTHER" id="PTHR30413:SF10">
    <property type="entry name" value="CAPSULE POLYSACCHARIDE EXPORT INNER-MEMBRANE PROTEIN CTRC"/>
    <property type="match status" value="1"/>
</dbReference>
<name>A0A6S6RXP7_9BACT</name>
<feature type="transmembrane region" description="Helical" evidence="11">
    <location>
        <begin position="33"/>
        <end position="55"/>
    </location>
</feature>
<dbReference type="PRINTS" id="PR00164">
    <property type="entry name" value="ABC2TRNSPORT"/>
</dbReference>
<organism evidence="13">
    <name type="scientific">uncultured Sulfurovum sp</name>
    <dbReference type="NCBI Taxonomy" id="269237"/>
    <lineage>
        <taxon>Bacteria</taxon>
        <taxon>Pseudomonadati</taxon>
        <taxon>Campylobacterota</taxon>
        <taxon>Epsilonproteobacteria</taxon>
        <taxon>Campylobacterales</taxon>
        <taxon>Sulfurovaceae</taxon>
        <taxon>Sulfurovum</taxon>
        <taxon>environmental samples</taxon>
    </lineage>
</organism>
<feature type="transmembrane region" description="Helical" evidence="11">
    <location>
        <begin position="61"/>
        <end position="78"/>
    </location>
</feature>
<evidence type="ECO:0000256" key="9">
    <source>
        <dbReference type="ARBA" id="ARBA00023047"/>
    </source>
</evidence>
<dbReference type="GO" id="GO:0140359">
    <property type="term" value="F:ABC-type transporter activity"/>
    <property type="evidence" value="ECO:0007669"/>
    <property type="project" value="InterPro"/>
</dbReference>
<dbReference type="GO" id="GO:0043190">
    <property type="term" value="C:ATP-binding cassette (ABC) transporter complex"/>
    <property type="evidence" value="ECO:0007669"/>
    <property type="project" value="InterPro"/>
</dbReference>
<comment type="subcellular location">
    <subcellularLocation>
        <location evidence="1 11">Cell membrane</location>
        <topology evidence="1 11">Multi-pass membrane protein</topology>
    </subcellularLocation>
</comment>
<protein>
    <recommendedName>
        <fullName evidence="11">Transport permease protein</fullName>
    </recommendedName>
</protein>
<dbReference type="GO" id="GO:0015774">
    <property type="term" value="P:polysaccharide transport"/>
    <property type="evidence" value="ECO:0007669"/>
    <property type="project" value="UniProtKB-KW"/>
</dbReference>
<feature type="transmembrane region" description="Helical" evidence="11">
    <location>
        <begin position="228"/>
        <end position="250"/>
    </location>
</feature>
<dbReference type="PROSITE" id="PS51012">
    <property type="entry name" value="ABC_TM2"/>
    <property type="match status" value="1"/>
</dbReference>
<dbReference type="PANTHER" id="PTHR30413">
    <property type="entry name" value="INNER MEMBRANE TRANSPORT PERMEASE"/>
    <property type="match status" value="1"/>
</dbReference>
<feature type="transmembrane region" description="Helical" evidence="11">
    <location>
        <begin position="175"/>
        <end position="193"/>
    </location>
</feature>
<dbReference type="InterPro" id="IPR013525">
    <property type="entry name" value="ABC2_TM"/>
</dbReference>
<sequence>MVKRSSFKIFLAVQNALFLRELSMRFSSGRIGIFWTFFEPFFQIMVFILIKLLIFNSGDNHFDFAVFLALNFTAFNMFKNIVMKSTGAFKANKALFIYKQVKPIDTIIARTMVEIFITGIIILIFLLIGFYFDFDMVVDDLSMVGFGFLWLMVFAFAFALVVAVFNVFVDSIGKLISFFMTALMFTSAVFYPIEALPLELQHWLMYNPVAHFMEIIHGFYFEALDDRFVSYGYIFLWTIILLYMGLWLYVKLEKRIISI</sequence>
<keyword evidence="10 11" id="KW-0472">Membrane</keyword>
<keyword evidence="8 11" id="KW-1133">Transmembrane helix</keyword>
<dbReference type="InterPro" id="IPR047817">
    <property type="entry name" value="ABC2_TM_bact-type"/>
</dbReference>
<dbReference type="AlphaFoldDB" id="A0A6S6RXP7"/>
<keyword evidence="5" id="KW-0762">Sugar transport</keyword>
<dbReference type="EMBL" id="CACVAR010000077">
    <property type="protein sequence ID" value="CAA6800841.1"/>
    <property type="molecule type" value="Genomic_DNA"/>
</dbReference>
<accession>A0A6S6RXP7</accession>
<keyword evidence="7" id="KW-0972">Capsule biogenesis/degradation</keyword>
<evidence type="ECO:0000256" key="10">
    <source>
        <dbReference type="ARBA" id="ARBA00023136"/>
    </source>
</evidence>
<dbReference type="GO" id="GO:0015920">
    <property type="term" value="P:lipopolysaccharide transport"/>
    <property type="evidence" value="ECO:0007669"/>
    <property type="project" value="TreeGrafter"/>
</dbReference>
<feature type="transmembrane region" description="Helical" evidence="11">
    <location>
        <begin position="144"/>
        <end position="168"/>
    </location>
</feature>
<dbReference type="InterPro" id="IPR000412">
    <property type="entry name" value="ABC_2_transport"/>
</dbReference>
<evidence type="ECO:0000256" key="11">
    <source>
        <dbReference type="RuleBase" id="RU361157"/>
    </source>
</evidence>
<evidence type="ECO:0000256" key="7">
    <source>
        <dbReference type="ARBA" id="ARBA00022903"/>
    </source>
</evidence>
<evidence type="ECO:0000256" key="4">
    <source>
        <dbReference type="ARBA" id="ARBA00022475"/>
    </source>
</evidence>
<evidence type="ECO:0000256" key="1">
    <source>
        <dbReference type="ARBA" id="ARBA00004651"/>
    </source>
</evidence>
<feature type="transmembrane region" description="Helical" evidence="11">
    <location>
        <begin position="112"/>
        <end position="132"/>
    </location>
</feature>
<evidence type="ECO:0000256" key="5">
    <source>
        <dbReference type="ARBA" id="ARBA00022597"/>
    </source>
</evidence>
<evidence type="ECO:0000256" key="3">
    <source>
        <dbReference type="ARBA" id="ARBA00022448"/>
    </source>
</evidence>